<feature type="compositionally biased region" description="Polar residues" evidence="5">
    <location>
        <begin position="424"/>
        <end position="433"/>
    </location>
</feature>
<dbReference type="AlphaFoldDB" id="A0A1Y1ZNS0"/>
<feature type="region of interest" description="Disordered" evidence="5">
    <location>
        <begin position="102"/>
        <end position="131"/>
    </location>
</feature>
<feature type="region of interest" description="Disordered" evidence="5">
    <location>
        <begin position="150"/>
        <end position="173"/>
    </location>
</feature>
<keyword evidence="3 6" id="KW-1133">Transmembrane helix</keyword>
<organism evidence="7 8">
    <name type="scientific">Clohesyomyces aquaticus</name>
    <dbReference type="NCBI Taxonomy" id="1231657"/>
    <lineage>
        <taxon>Eukaryota</taxon>
        <taxon>Fungi</taxon>
        <taxon>Dikarya</taxon>
        <taxon>Ascomycota</taxon>
        <taxon>Pezizomycotina</taxon>
        <taxon>Dothideomycetes</taxon>
        <taxon>Pleosporomycetidae</taxon>
        <taxon>Pleosporales</taxon>
        <taxon>Lindgomycetaceae</taxon>
        <taxon>Clohesyomyces</taxon>
    </lineage>
</organism>
<feature type="compositionally biased region" description="Low complexity" evidence="5">
    <location>
        <begin position="150"/>
        <end position="167"/>
    </location>
</feature>
<evidence type="ECO:0000256" key="4">
    <source>
        <dbReference type="ARBA" id="ARBA00023136"/>
    </source>
</evidence>
<evidence type="ECO:0000313" key="8">
    <source>
        <dbReference type="Proteomes" id="UP000193144"/>
    </source>
</evidence>
<dbReference type="OrthoDB" id="5419608at2759"/>
<feature type="compositionally biased region" description="Polar residues" evidence="5">
    <location>
        <begin position="290"/>
        <end position="300"/>
    </location>
</feature>
<feature type="region of interest" description="Disordered" evidence="5">
    <location>
        <begin position="369"/>
        <end position="511"/>
    </location>
</feature>
<name>A0A1Y1ZNS0_9PLEO</name>
<evidence type="ECO:0000256" key="5">
    <source>
        <dbReference type="SAM" id="MobiDB-lite"/>
    </source>
</evidence>
<proteinExistence type="predicted"/>
<reference evidence="7 8" key="1">
    <citation type="submission" date="2016-07" db="EMBL/GenBank/DDBJ databases">
        <title>Pervasive Adenine N6-methylation of Active Genes in Fungi.</title>
        <authorList>
            <consortium name="DOE Joint Genome Institute"/>
            <person name="Mondo S.J."/>
            <person name="Dannebaum R.O."/>
            <person name="Kuo R.C."/>
            <person name="Labutti K."/>
            <person name="Haridas S."/>
            <person name="Kuo A."/>
            <person name="Salamov A."/>
            <person name="Ahrendt S.R."/>
            <person name="Lipzen A."/>
            <person name="Sullivan W."/>
            <person name="Andreopoulos W.B."/>
            <person name="Clum A."/>
            <person name="Lindquist E."/>
            <person name="Daum C."/>
            <person name="Ramamoorthy G.K."/>
            <person name="Gryganskyi A."/>
            <person name="Culley D."/>
            <person name="Magnuson J.K."/>
            <person name="James T.Y."/>
            <person name="O'Malley M.A."/>
            <person name="Stajich J.E."/>
            <person name="Spatafora J.W."/>
            <person name="Visel A."/>
            <person name="Grigoriev I.V."/>
        </authorList>
    </citation>
    <scope>NUCLEOTIDE SEQUENCE [LARGE SCALE GENOMIC DNA]</scope>
    <source>
        <strain evidence="7 8">CBS 115471</strain>
    </source>
</reference>
<dbReference type="InterPro" id="IPR051694">
    <property type="entry name" value="Immunoregulatory_rcpt-like"/>
</dbReference>
<gene>
    <name evidence="7" type="ORF">BCR34DRAFT_601258</name>
</gene>
<comment type="caution">
    <text evidence="7">The sequence shown here is derived from an EMBL/GenBank/DDBJ whole genome shotgun (WGS) entry which is preliminary data.</text>
</comment>
<evidence type="ECO:0000256" key="1">
    <source>
        <dbReference type="ARBA" id="ARBA00004167"/>
    </source>
</evidence>
<comment type="subcellular location">
    <subcellularLocation>
        <location evidence="1">Membrane</location>
        <topology evidence="1">Single-pass membrane protein</topology>
    </subcellularLocation>
</comment>
<protein>
    <submittedName>
        <fullName evidence="7">Uncharacterized protein</fullName>
    </submittedName>
</protein>
<feature type="region of interest" description="Disordered" evidence="5">
    <location>
        <begin position="233"/>
        <end position="356"/>
    </location>
</feature>
<dbReference type="EMBL" id="MCFA01000059">
    <property type="protein sequence ID" value="ORY11657.1"/>
    <property type="molecule type" value="Genomic_DNA"/>
</dbReference>
<dbReference type="GO" id="GO:0071944">
    <property type="term" value="C:cell periphery"/>
    <property type="evidence" value="ECO:0007669"/>
    <property type="project" value="UniProtKB-ARBA"/>
</dbReference>
<keyword evidence="4 6" id="KW-0472">Membrane</keyword>
<dbReference type="PANTHER" id="PTHR15549">
    <property type="entry name" value="PAIRED IMMUNOGLOBULIN-LIKE TYPE 2 RECEPTOR"/>
    <property type="match status" value="1"/>
</dbReference>
<evidence type="ECO:0000256" key="2">
    <source>
        <dbReference type="ARBA" id="ARBA00022692"/>
    </source>
</evidence>
<evidence type="ECO:0000256" key="3">
    <source>
        <dbReference type="ARBA" id="ARBA00022989"/>
    </source>
</evidence>
<evidence type="ECO:0000313" key="7">
    <source>
        <dbReference type="EMBL" id="ORY11657.1"/>
    </source>
</evidence>
<sequence length="511" mass="54750">MPVVTPGPDIKHMKGLRRDGPDAVSLAKVLMTAIPESLRQIAATNVGAVSSILWEEFLDDKKPEWFSDLPWDIRSYLVQEFGPSTAALPSVPASATAVVSSTESRTSQASSSETEGSQISQSTGSPSSGSTLATSVITVSMSSIDIPVAAPTRSSTSTSAPAPTASPDSGLSKSQKIGIGVGVPLAIAGAAALALGCCFLLRRRRRSIKGSIPPSSPGFIPRFAFQEKSYDSLGQQHPLHRSNHQSTHDMDWDDDVVEYGSNGPPSIPQPIVTPSLYHTHSSNRARGKRTSYQSLQSVTEVSEPDEAISPIMPREGSQQQSSQRWSLIAPPIPMASQVKRKPLPTRGNFENSDVPNNAADLASQSLLRQTMGGNAPPRPNPPGNSPPRHSPNSYGQGITVTVSPIEERSSHNPFTGGHSLPRFGNSTEVTTPYKQDPSPVNPFTNDFSYVEDYGPEYHSGYGASESGLYGGNTNLSRYPEPKASKTEWPLRNGGPKRPRNKSPLWDRVYSG</sequence>
<accession>A0A1Y1ZNS0</accession>
<evidence type="ECO:0000256" key="6">
    <source>
        <dbReference type="SAM" id="Phobius"/>
    </source>
</evidence>
<feature type="compositionally biased region" description="Polar residues" evidence="5">
    <location>
        <begin position="316"/>
        <end position="325"/>
    </location>
</feature>
<feature type="compositionally biased region" description="Pro residues" evidence="5">
    <location>
        <begin position="376"/>
        <end position="389"/>
    </location>
</feature>
<dbReference type="Proteomes" id="UP000193144">
    <property type="component" value="Unassembled WGS sequence"/>
</dbReference>
<feature type="transmembrane region" description="Helical" evidence="6">
    <location>
        <begin position="177"/>
        <end position="201"/>
    </location>
</feature>
<keyword evidence="8" id="KW-1185">Reference proteome</keyword>
<keyword evidence="2 6" id="KW-0812">Transmembrane</keyword>
<dbReference type="GO" id="GO:0016020">
    <property type="term" value="C:membrane"/>
    <property type="evidence" value="ECO:0007669"/>
    <property type="project" value="UniProtKB-SubCell"/>
</dbReference>